<sequence>MKLSIIILTRNEAKNLKDCIASTADLADEIIVIDGESTDNTVEVAKSLNAKVVIFDKWQGYGPRRQDAQKHAGGEWILHLDADERLTPQLVELIKNELSKASGNEIFAIPRATYLLSHRINHCGWYPDYVLRLYKNSYTHYDDALVHEKLEVPKNAKIIYLKEPMIHYSYRTLEQYFDKQKTYELAFGENKFKKGKKVNLLSIPFRALFGFIRIYFIKKGFLDGKIGLWLAISVAAYVTNKYLALYMAQNNEKLK</sequence>
<feature type="domain" description="Glycosyltransferase 2-like" evidence="3">
    <location>
        <begin position="4"/>
        <end position="100"/>
    </location>
</feature>
<dbReference type="Proteomes" id="UP000018458">
    <property type="component" value="Unassembled WGS sequence"/>
</dbReference>
<gene>
    <name evidence="4" type="ORF">HMPREF9444_00433</name>
</gene>
<dbReference type="InterPro" id="IPR029044">
    <property type="entry name" value="Nucleotide-diphossugar_trans"/>
</dbReference>
<comment type="caution">
    <text evidence="4">The sequence shown here is derived from an EMBL/GenBank/DDBJ whole genome shotgun (WGS) entry which is preliminary data.</text>
</comment>
<feature type="transmembrane region" description="Helical" evidence="2">
    <location>
        <begin position="198"/>
        <end position="216"/>
    </location>
</feature>
<evidence type="ECO:0000313" key="4">
    <source>
        <dbReference type="EMBL" id="EFY07746.1"/>
    </source>
</evidence>
<reference evidence="4 5" key="1">
    <citation type="submission" date="2011-01" db="EMBL/GenBank/DDBJ databases">
        <authorList>
            <person name="Weinstock G."/>
            <person name="Sodergren E."/>
            <person name="Clifton S."/>
            <person name="Fulton L."/>
            <person name="Fulton B."/>
            <person name="Courtney L."/>
            <person name="Fronick C."/>
            <person name="Harrison M."/>
            <person name="Strong C."/>
            <person name="Farmer C."/>
            <person name="Delahaunty K."/>
            <person name="Markovic C."/>
            <person name="Hall O."/>
            <person name="Minx P."/>
            <person name="Tomlinson C."/>
            <person name="Mitreva M."/>
            <person name="Hou S."/>
            <person name="Chen J."/>
            <person name="Wollam A."/>
            <person name="Pepin K.H."/>
            <person name="Johnson M."/>
            <person name="Bhonagiri V."/>
            <person name="Zhang X."/>
            <person name="Suruliraj S."/>
            <person name="Warren W."/>
            <person name="Chinwalla A."/>
            <person name="Mardis E.R."/>
            <person name="Wilson R.K."/>
        </authorList>
    </citation>
    <scope>NUCLEOTIDE SEQUENCE [LARGE SCALE GENOMIC DNA]</scope>
    <source>
        <strain evidence="5">DSM 22608 / JCM 16073 / KCTC 15190 / YIT 12066</strain>
    </source>
</reference>
<dbReference type="RefSeq" id="WP_009142656.1">
    <property type="nucleotide sequence ID" value="NZ_GL830956.1"/>
</dbReference>
<dbReference type="CDD" id="cd02511">
    <property type="entry name" value="Beta4Glucosyltransferase"/>
    <property type="match status" value="1"/>
</dbReference>
<dbReference type="OrthoDB" id="9815923at2"/>
<feature type="transmembrane region" description="Helical" evidence="2">
    <location>
        <begin position="228"/>
        <end position="248"/>
    </location>
</feature>
<dbReference type="STRING" id="762983.HMPREF9444_00433"/>
<evidence type="ECO:0000256" key="1">
    <source>
        <dbReference type="ARBA" id="ARBA00038494"/>
    </source>
</evidence>
<evidence type="ECO:0000313" key="5">
    <source>
        <dbReference type="Proteomes" id="UP000018458"/>
    </source>
</evidence>
<keyword evidence="2" id="KW-0812">Transmembrane</keyword>
<dbReference type="GO" id="GO:0016757">
    <property type="term" value="F:glycosyltransferase activity"/>
    <property type="evidence" value="ECO:0007669"/>
    <property type="project" value="UniProtKB-KW"/>
</dbReference>
<dbReference type="InterPro" id="IPR001173">
    <property type="entry name" value="Glyco_trans_2-like"/>
</dbReference>
<organism evidence="4 5">
    <name type="scientific">Succinatimonas hippei (strain DSM 22608 / JCM 16073 / KCTC 15190 / YIT 12066)</name>
    <dbReference type="NCBI Taxonomy" id="762983"/>
    <lineage>
        <taxon>Bacteria</taxon>
        <taxon>Pseudomonadati</taxon>
        <taxon>Pseudomonadota</taxon>
        <taxon>Gammaproteobacteria</taxon>
        <taxon>Aeromonadales</taxon>
        <taxon>Succinivibrionaceae</taxon>
        <taxon>Succinatimonas</taxon>
    </lineage>
</organism>
<dbReference type="Pfam" id="PF00535">
    <property type="entry name" value="Glycos_transf_2"/>
    <property type="match status" value="1"/>
</dbReference>
<name>E8LIB8_SUCHY</name>
<keyword evidence="4" id="KW-0328">Glycosyltransferase</keyword>
<evidence type="ECO:0000256" key="2">
    <source>
        <dbReference type="SAM" id="Phobius"/>
    </source>
</evidence>
<dbReference type="PANTHER" id="PTHR43630:SF2">
    <property type="entry name" value="GLYCOSYLTRANSFERASE"/>
    <property type="match status" value="1"/>
</dbReference>
<dbReference type="Gene3D" id="3.90.550.10">
    <property type="entry name" value="Spore Coat Polysaccharide Biosynthesis Protein SpsA, Chain A"/>
    <property type="match status" value="1"/>
</dbReference>
<proteinExistence type="inferred from homology"/>
<dbReference type="SUPFAM" id="SSF53448">
    <property type="entry name" value="Nucleotide-diphospho-sugar transferases"/>
    <property type="match status" value="1"/>
</dbReference>
<dbReference type="EMBL" id="AEVO01000018">
    <property type="protein sequence ID" value="EFY07746.1"/>
    <property type="molecule type" value="Genomic_DNA"/>
</dbReference>
<comment type="similarity">
    <text evidence="1">Belongs to the glycosyltransferase 2 family. WaaE/KdtX subfamily.</text>
</comment>
<dbReference type="AlphaFoldDB" id="E8LIB8"/>
<keyword evidence="4" id="KW-0808">Transferase</keyword>
<accession>E8LIB8</accession>
<keyword evidence="2" id="KW-0472">Membrane</keyword>
<dbReference type="HOGENOM" id="CLU_065962_1_0_6"/>
<evidence type="ECO:0000259" key="3">
    <source>
        <dbReference type="Pfam" id="PF00535"/>
    </source>
</evidence>
<keyword evidence="5" id="KW-1185">Reference proteome</keyword>
<keyword evidence="2" id="KW-1133">Transmembrane helix</keyword>
<dbReference type="EC" id="2.4.-.-" evidence="4"/>
<dbReference type="eggNOG" id="COG0463">
    <property type="taxonomic scope" value="Bacteria"/>
</dbReference>
<protein>
    <submittedName>
        <fullName evidence="4">Glycosyltransferase, group 2 family protein</fullName>
        <ecNumber evidence="4">2.4.-.-</ecNumber>
    </submittedName>
</protein>
<dbReference type="PANTHER" id="PTHR43630">
    <property type="entry name" value="POLY-BETA-1,6-N-ACETYL-D-GLUCOSAMINE SYNTHASE"/>
    <property type="match status" value="1"/>
</dbReference>